<keyword evidence="2 8" id="KW-0813">Transport</keyword>
<feature type="transmembrane region" description="Helical" evidence="10">
    <location>
        <begin position="415"/>
        <end position="432"/>
    </location>
</feature>
<feature type="transmembrane region" description="Helical" evidence="10">
    <location>
        <begin position="628"/>
        <end position="648"/>
    </location>
</feature>
<keyword evidence="5 10" id="KW-0472">Membrane</keyword>
<accession>A0AAV4DIN2</accession>
<keyword evidence="11" id="KW-0648">Protein biosynthesis</keyword>
<feature type="binding site" evidence="6">
    <location>
        <position position="203"/>
    </location>
    <ligand>
        <name>Na(+)</name>
        <dbReference type="ChEBI" id="CHEBI:29101"/>
        <label>1</label>
    </ligand>
</feature>
<keyword evidence="4 10" id="KW-1133">Transmembrane helix</keyword>
<evidence type="ECO:0000256" key="2">
    <source>
        <dbReference type="ARBA" id="ARBA00022448"/>
    </source>
</evidence>
<dbReference type="GO" id="GO:0003743">
    <property type="term" value="F:translation initiation factor activity"/>
    <property type="evidence" value="ECO:0007669"/>
    <property type="project" value="UniProtKB-KW"/>
</dbReference>
<keyword evidence="7" id="KW-1015">Disulfide bond</keyword>
<dbReference type="SUPFAM" id="SSF161070">
    <property type="entry name" value="SNF-like"/>
    <property type="match status" value="1"/>
</dbReference>
<evidence type="ECO:0000256" key="7">
    <source>
        <dbReference type="PIRSR" id="PIRSR600175-2"/>
    </source>
</evidence>
<dbReference type="PROSITE" id="PS00610">
    <property type="entry name" value="NA_NEUROTRAN_SYMP_1"/>
    <property type="match status" value="1"/>
</dbReference>
<keyword evidence="6" id="KW-0915">Sodium</keyword>
<feature type="disulfide bond" evidence="7">
    <location>
        <begin position="308"/>
        <end position="318"/>
    </location>
</feature>
<dbReference type="Proteomes" id="UP000735302">
    <property type="component" value="Unassembled WGS sequence"/>
</dbReference>
<feature type="binding site" evidence="6">
    <location>
        <position position="210"/>
    </location>
    <ligand>
        <name>Na(+)</name>
        <dbReference type="ChEBI" id="CHEBI:29101"/>
        <label>1</label>
    </ligand>
</feature>
<dbReference type="InterPro" id="IPR000175">
    <property type="entry name" value="Na/ntran_symport"/>
</dbReference>
<dbReference type="PANTHER" id="PTHR11616:SF240">
    <property type="entry name" value="BLOATED TUBULES, ISOFORM B-RELATED"/>
    <property type="match status" value="1"/>
</dbReference>
<feature type="transmembrane region" description="Helical" evidence="10">
    <location>
        <begin position="597"/>
        <end position="622"/>
    </location>
</feature>
<gene>
    <name evidence="11" type="ORF">PoB_007062200</name>
</gene>
<dbReference type="AlphaFoldDB" id="A0AAV4DIN2"/>
<feature type="transmembrane region" description="Helical" evidence="10">
    <location>
        <begin position="388"/>
        <end position="406"/>
    </location>
</feature>
<feature type="transmembrane region" description="Helical" evidence="10">
    <location>
        <begin position="468"/>
        <end position="485"/>
    </location>
</feature>
<feature type="transmembrane region" description="Helical" evidence="10">
    <location>
        <begin position="709"/>
        <end position="731"/>
    </location>
</feature>
<comment type="caution">
    <text evidence="11">The sequence shown here is derived from an EMBL/GenBank/DDBJ whole genome shotgun (WGS) entry which is preliminary data.</text>
</comment>
<sequence length="872" mass="97047">MNRTREKSMRKLIDDSGSRSTLCDRPEKTIGNHRGYQGNTGSRASLHRSDGSLDRDAKDYATQLRSNTKLQRTDDSRDFSDLELDRSADKYLSDATLEDGGDGEEGREHGEEREEEEYTESEASLAFTNSSLAYTVSEVELVSGWLEGKSPLALASSRVKQPVGDTQAPPPSSVSHRFAFAEDENKERGNWTGKLDFVLSMLGYAVGLGNIWRFPYLCYRNGGGAFLLPYLLMLFLVGIPLFYLEVSLGQFCSKGAAKCWDFAPLFKGVGVAMIVCSALVSIYYNVIIAWSQFYFFASFTDKLPWAGCDNAEWNTKNCSLKWPLVDCEDGVKMTNGTCYQNKEFQGVWNTSVFERVTGRKRISPSEEYWTHNVLSLSSDLFRPGSPRWHLTLSLFLAWIITFLCLMKGIKTTGKVVYFTALFPYVVLLILFFRGVTLDSAGDGIAFYITPKFHKLGEAKVWRDAANQIFYSLGPCWGGIITLASYNRFHNNALRDTLIVGIGNSLTSLFGGFVIFSYLGHMAAQLNVDIENVVKSGPGLAFIVYPEAVTQLPAPPLWSLAFFFMLILLGLDSQFAMVETLLTGLLDQWPQHRKRKTLIILLLCASMFLLGLPLVTKAGAYLLNLMDTYAASWSLMLIGLAETLAISYVYGCNRFYQDMTLMYGSQPNIWWKICWMALSPLLIVFILVFACVDYSPATYGSYTYSAGGEALGWLMVIASAIWIPACALYKLLKEDEGKTFLQKLRLQTMPNKYWGPALVKHRRLIDYVQDFVLDPEGDKKKLAYINQAFAYSTITLDDRVSMGTGGKSLTTTMSFDGDMMFTSKISLETAAGGVGGTVFSESALGSAGTLLSRVRAPLPAPWPEGGFKSLRSP</sequence>
<dbReference type="GO" id="GO:0046872">
    <property type="term" value="F:metal ion binding"/>
    <property type="evidence" value="ECO:0007669"/>
    <property type="project" value="UniProtKB-KW"/>
</dbReference>
<dbReference type="GO" id="GO:0015375">
    <property type="term" value="F:glycine:sodium symporter activity"/>
    <property type="evidence" value="ECO:0007669"/>
    <property type="project" value="TreeGrafter"/>
</dbReference>
<dbReference type="Pfam" id="PF00209">
    <property type="entry name" value="SNF"/>
    <property type="match status" value="1"/>
</dbReference>
<evidence type="ECO:0000256" key="9">
    <source>
        <dbReference type="SAM" id="MobiDB-lite"/>
    </source>
</evidence>
<feature type="binding site" evidence="6">
    <location>
        <position position="205"/>
    </location>
    <ligand>
        <name>Na(+)</name>
        <dbReference type="ChEBI" id="CHEBI:29101"/>
        <label>1</label>
    </ligand>
</feature>
<organism evidence="11 12">
    <name type="scientific">Plakobranchus ocellatus</name>
    <dbReference type="NCBI Taxonomy" id="259542"/>
    <lineage>
        <taxon>Eukaryota</taxon>
        <taxon>Metazoa</taxon>
        <taxon>Spiralia</taxon>
        <taxon>Lophotrochozoa</taxon>
        <taxon>Mollusca</taxon>
        <taxon>Gastropoda</taxon>
        <taxon>Heterobranchia</taxon>
        <taxon>Euthyneura</taxon>
        <taxon>Panpulmonata</taxon>
        <taxon>Sacoglossa</taxon>
        <taxon>Placobranchoidea</taxon>
        <taxon>Plakobranchidae</taxon>
        <taxon>Plakobranchus</taxon>
    </lineage>
</organism>
<evidence type="ECO:0000256" key="1">
    <source>
        <dbReference type="ARBA" id="ARBA00004141"/>
    </source>
</evidence>
<evidence type="ECO:0000256" key="6">
    <source>
        <dbReference type="PIRSR" id="PIRSR600175-1"/>
    </source>
</evidence>
<comment type="subcellular location">
    <subcellularLocation>
        <location evidence="1">Membrane</location>
        <topology evidence="1">Multi-pass membrane protein</topology>
    </subcellularLocation>
</comment>
<feature type="binding site" evidence="6">
    <location>
        <position position="503"/>
    </location>
    <ligand>
        <name>Na(+)</name>
        <dbReference type="ChEBI" id="CHEBI:29101"/>
        <label>1</label>
    </ligand>
</feature>
<feature type="transmembrane region" description="Helical" evidence="10">
    <location>
        <begin position="226"/>
        <end position="244"/>
    </location>
</feature>
<comment type="similarity">
    <text evidence="8">Belongs to the sodium:neurotransmitter symporter (SNF) (TC 2.A.22) family.</text>
</comment>
<reference evidence="11 12" key="1">
    <citation type="journal article" date="2021" name="Elife">
        <title>Chloroplast acquisition without the gene transfer in kleptoplastic sea slugs, Plakobranchus ocellatus.</title>
        <authorList>
            <person name="Maeda T."/>
            <person name="Takahashi S."/>
            <person name="Yoshida T."/>
            <person name="Shimamura S."/>
            <person name="Takaki Y."/>
            <person name="Nagai Y."/>
            <person name="Toyoda A."/>
            <person name="Suzuki Y."/>
            <person name="Arimoto A."/>
            <person name="Ishii H."/>
            <person name="Satoh N."/>
            <person name="Nishiyama T."/>
            <person name="Hasebe M."/>
            <person name="Maruyama T."/>
            <person name="Minagawa J."/>
            <person name="Obokata J."/>
            <person name="Shigenobu S."/>
        </authorList>
    </citation>
    <scope>NUCLEOTIDE SEQUENCE [LARGE SCALE GENOMIC DNA]</scope>
</reference>
<evidence type="ECO:0000256" key="3">
    <source>
        <dbReference type="ARBA" id="ARBA00022692"/>
    </source>
</evidence>
<dbReference type="PRINTS" id="PR00176">
    <property type="entry name" value="NANEUSMPORT"/>
</dbReference>
<feature type="binding site" evidence="6">
    <location>
        <position position="471"/>
    </location>
    <ligand>
        <name>Na(+)</name>
        <dbReference type="ChEBI" id="CHEBI:29101"/>
        <label>1</label>
    </ligand>
</feature>
<keyword evidence="8" id="KW-0769">Symport</keyword>
<dbReference type="InterPro" id="IPR037272">
    <property type="entry name" value="SNS_sf"/>
</dbReference>
<feature type="transmembrane region" description="Helical" evidence="10">
    <location>
        <begin position="265"/>
        <end position="290"/>
    </location>
</feature>
<evidence type="ECO:0000256" key="5">
    <source>
        <dbReference type="ARBA" id="ARBA00023136"/>
    </source>
</evidence>
<keyword evidence="6" id="KW-0479">Metal-binding</keyword>
<feature type="binding site" evidence="6">
    <location>
        <position position="568"/>
    </location>
    <ligand>
        <name>Na(+)</name>
        <dbReference type="ChEBI" id="CHEBI:29101"/>
        <label>1</label>
    </ligand>
</feature>
<feature type="compositionally biased region" description="Basic and acidic residues" evidence="9">
    <location>
        <begin position="1"/>
        <end position="30"/>
    </location>
</feature>
<feature type="transmembrane region" description="Helical" evidence="10">
    <location>
        <begin position="195"/>
        <end position="214"/>
    </location>
</feature>
<feature type="binding site" evidence="6">
    <location>
        <position position="206"/>
    </location>
    <ligand>
        <name>Na(+)</name>
        <dbReference type="ChEBI" id="CHEBI:29101"/>
        <label>1</label>
    </ligand>
</feature>
<evidence type="ECO:0000256" key="10">
    <source>
        <dbReference type="SAM" id="Phobius"/>
    </source>
</evidence>
<keyword evidence="12" id="KW-1185">Reference proteome</keyword>
<feature type="transmembrane region" description="Helical" evidence="10">
    <location>
        <begin position="559"/>
        <end position="585"/>
    </location>
</feature>
<dbReference type="GO" id="GO:0005886">
    <property type="term" value="C:plasma membrane"/>
    <property type="evidence" value="ECO:0007669"/>
    <property type="project" value="TreeGrafter"/>
</dbReference>
<feature type="compositionally biased region" description="Basic and acidic residues" evidence="9">
    <location>
        <begin position="71"/>
        <end position="92"/>
    </location>
</feature>
<feature type="binding site" evidence="6">
    <location>
        <position position="572"/>
    </location>
    <ligand>
        <name>Na(+)</name>
        <dbReference type="ChEBI" id="CHEBI:29101"/>
        <label>1</label>
    </ligand>
</feature>
<feature type="region of interest" description="Disordered" evidence="9">
    <location>
        <begin position="1"/>
        <end position="122"/>
    </location>
</feature>
<keyword evidence="3 8" id="KW-0812">Transmembrane</keyword>
<protein>
    <recommendedName>
        <fullName evidence="8">Transporter</fullName>
    </recommendedName>
</protein>
<dbReference type="PROSITE" id="PS50267">
    <property type="entry name" value="NA_NEUROTRAN_SYMP_3"/>
    <property type="match status" value="1"/>
</dbReference>
<feature type="transmembrane region" description="Helical" evidence="10">
    <location>
        <begin position="497"/>
        <end position="518"/>
    </location>
</feature>
<evidence type="ECO:0000256" key="4">
    <source>
        <dbReference type="ARBA" id="ARBA00022989"/>
    </source>
</evidence>
<proteinExistence type="inferred from homology"/>
<evidence type="ECO:0000313" key="12">
    <source>
        <dbReference type="Proteomes" id="UP000735302"/>
    </source>
</evidence>
<feature type="binding site" evidence="6">
    <location>
        <position position="571"/>
    </location>
    <ligand>
        <name>Na(+)</name>
        <dbReference type="ChEBI" id="CHEBI:29101"/>
        <label>1</label>
    </ligand>
</feature>
<evidence type="ECO:0000313" key="11">
    <source>
        <dbReference type="EMBL" id="GFO44117.1"/>
    </source>
</evidence>
<evidence type="ECO:0000256" key="8">
    <source>
        <dbReference type="RuleBase" id="RU003732"/>
    </source>
</evidence>
<name>A0AAV4DIN2_9GAST</name>
<dbReference type="PANTHER" id="PTHR11616">
    <property type="entry name" value="SODIUM/CHLORIDE DEPENDENT TRANSPORTER"/>
    <property type="match status" value="1"/>
</dbReference>
<feature type="compositionally biased region" description="Basic and acidic residues" evidence="9">
    <location>
        <begin position="47"/>
        <end position="59"/>
    </location>
</feature>
<keyword evidence="11" id="KW-0396">Initiation factor</keyword>
<feature type="transmembrane region" description="Helical" evidence="10">
    <location>
        <begin position="668"/>
        <end position="689"/>
    </location>
</feature>
<dbReference type="EMBL" id="BLXT01007928">
    <property type="protein sequence ID" value="GFO44117.1"/>
    <property type="molecule type" value="Genomic_DNA"/>
</dbReference>